<evidence type="ECO:0000313" key="12">
    <source>
        <dbReference type="Proteomes" id="UP000259173"/>
    </source>
</evidence>
<evidence type="ECO:0000313" key="11">
    <source>
        <dbReference type="Proteomes" id="UP000024547"/>
    </source>
</evidence>
<gene>
    <name evidence="7 9" type="primary">pgl</name>
    <name evidence="9" type="ORF">DCG65_06150</name>
    <name evidence="10" type="ORF">HY36_10625</name>
</gene>
<keyword evidence="11" id="KW-1185">Reference proteome</keyword>
<evidence type="ECO:0000259" key="8">
    <source>
        <dbReference type="Pfam" id="PF01182"/>
    </source>
</evidence>
<evidence type="ECO:0000256" key="1">
    <source>
        <dbReference type="ARBA" id="ARBA00000832"/>
    </source>
</evidence>
<dbReference type="RefSeq" id="WP_035554982.1">
    <property type="nucleotide sequence ID" value="NZ_AWFH01000062.1"/>
</dbReference>
<evidence type="ECO:0000313" key="9">
    <source>
        <dbReference type="EMBL" id="HAE94122.1"/>
    </source>
</evidence>
<reference evidence="9 12" key="2">
    <citation type="journal article" date="2018" name="Nat. Biotechnol.">
        <title>A standardized bacterial taxonomy based on genome phylogeny substantially revises the tree of life.</title>
        <authorList>
            <person name="Parks D.H."/>
            <person name="Chuvochina M."/>
            <person name="Waite D.W."/>
            <person name="Rinke C."/>
            <person name="Skarshewski A."/>
            <person name="Chaumeil P.A."/>
            <person name="Hugenholtz P."/>
        </authorList>
    </citation>
    <scope>NUCLEOTIDE SEQUENCE [LARGE SCALE GENOMIC DNA]</scope>
    <source>
        <strain evidence="9">UBA8557</strain>
    </source>
</reference>
<protein>
    <recommendedName>
        <fullName evidence="6 7">6-phosphogluconolactonase</fullName>
        <shortName evidence="7">6PGL</shortName>
        <ecNumber evidence="5 7">3.1.1.31</ecNumber>
    </recommendedName>
</protein>
<comment type="similarity">
    <text evidence="4 7">Belongs to the glucosamine/galactosamine-6-phosphate isomerase family. 6-phosphogluconolactonase subfamily.</text>
</comment>
<keyword evidence="7" id="KW-0378">Hydrolase</keyword>
<dbReference type="CDD" id="cd01400">
    <property type="entry name" value="6PGL"/>
    <property type="match status" value="1"/>
</dbReference>
<dbReference type="Proteomes" id="UP000259173">
    <property type="component" value="Unassembled WGS sequence"/>
</dbReference>
<dbReference type="PANTHER" id="PTHR11054">
    <property type="entry name" value="6-PHOSPHOGLUCONOLACTONASE"/>
    <property type="match status" value="1"/>
</dbReference>
<dbReference type="Proteomes" id="UP000024547">
    <property type="component" value="Unassembled WGS sequence"/>
</dbReference>
<evidence type="ECO:0000256" key="2">
    <source>
        <dbReference type="ARBA" id="ARBA00002681"/>
    </source>
</evidence>
<dbReference type="InterPro" id="IPR005900">
    <property type="entry name" value="6-phosphogluconolactonase_DevB"/>
</dbReference>
<dbReference type="EMBL" id="AWFH01000062">
    <property type="protein sequence ID" value="KCZ57956.1"/>
    <property type="molecule type" value="Genomic_DNA"/>
</dbReference>
<dbReference type="GO" id="GO:0017057">
    <property type="term" value="F:6-phosphogluconolactonase activity"/>
    <property type="evidence" value="ECO:0007669"/>
    <property type="project" value="UniProtKB-UniRule"/>
</dbReference>
<evidence type="ECO:0000313" key="10">
    <source>
        <dbReference type="EMBL" id="KCZ57956.1"/>
    </source>
</evidence>
<feature type="domain" description="Glucosamine/galactosamine-6-phosphate isomerase" evidence="8">
    <location>
        <begin position="12"/>
        <end position="222"/>
    </location>
</feature>
<dbReference type="eggNOG" id="COG0363">
    <property type="taxonomic scope" value="Bacteria"/>
</dbReference>
<dbReference type="EMBL" id="DMBR01000187">
    <property type="protein sequence ID" value="HAE94122.1"/>
    <property type="molecule type" value="Genomic_DNA"/>
</dbReference>
<evidence type="ECO:0000256" key="4">
    <source>
        <dbReference type="ARBA" id="ARBA00010662"/>
    </source>
</evidence>
<sequence length="236" mass="25001">MSLSHEFLSFNSREEATQFATRFIQGGLTKALESKATASLMVSGGSTPGGVFDALTETGLDWSRVIVGLVDERWVNPEDEASNERLVRNRLLKGQAGAAGFLPMKTLGDAPQTAVEDRHRAYGPHCEPADVVLLGMGEDGHTASWFPNSGGVAEALESSAVIAAINAEGCPVAGNHTQRMTLTGRAVTEAASAILLIFGASKKDVYDKALSSPVEEMPVRHAIDKLGPRLTVVWAA</sequence>
<dbReference type="SUPFAM" id="SSF100950">
    <property type="entry name" value="NagB/RpiA/CoA transferase-like"/>
    <property type="match status" value="1"/>
</dbReference>
<dbReference type="GO" id="GO:0005975">
    <property type="term" value="P:carbohydrate metabolic process"/>
    <property type="evidence" value="ECO:0007669"/>
    <property type="project" value="UniProtKB-UniRule"/>
</dbReference>
<dbReference type="InterPro" id="IPR037171">
    <property type="entry name" value="NagB/RpiA_transferase-like"/>
</dbReference>
<dbReference type="PATRIC" id="fig|1280948.3.peg.3247"/>
<evidence type="ECO:0000256" key="6">
    <source>
        <dbReference type="ARBA" id="ARBA00020337"/>
    </source>
</evidence>
<evidence type="ECO:0000256" key="3">
    <source>
        <dbReference type="ARBA" id="ARBA00004961"/>
    </source>
</evidence>
<comment type="function">
    <text evidence="2 7">Hydrolysis of 6-phosphogluconolactone to 6-phosphogluconate.</text>
</comment>
<dbReference type="InterPro" id="IPR039104">
    <property type="entry name" value="6PGL"/>
</dbReference>
<proteinExistence type="inferred from homology"/>
<comment type="caution">
    <text evidence="10">The sequence shown here is derived from an EMBL/GenBank/DDBJ whole genome shotgun (WGS) entry which is preliminary data.</text>
</comment>
<dbReference type="AlphaFoldDB" id="A0A059DX42"/>
<dbReference type="Gene3D" id="3.40.50.1360">
    <property type="match status" value="1"/>
</dbReference>
<reference evidence="10 11" key="1">
    <citation type="journal article" date="2014" name="Antonie Van Leeuwenhoek">
        <title>Hyphomonas beringensis sp. nov. and Hyphomonas chukchiensis sp. nov., isolated from surface seawater of the Bering Sea and Chukchi Sea.</title>
        <authorList>
            <person name="Li C."/>
            <person name="Lai Q."/>
            <person name="Li G."/>
            <person name="Dong C."/>
            <person name="Wang J."/>
            <person name="Liao Y."/>
            <person name="Shao Z."/>
        </authorList>
    </citation>
    <scope>NUCLEOTIDE SEQUENCE [LARGE SCALE GENOMIC DNA]</scope>
    <source>
        <strain evidence="10 11">22II1-22F38</strain>
    </source>
</reference>
<dbReference type="EC" id="3.1.1.31" evidence="5 7"/>
<dbReference type="OrthoDB" id="9810967at2"/>
<accession>A0A059DX42</accession>
<dbReference type="GO" id="GO:0006098">
    <property type="term" value="P:pentose-phosphate shunt"/>
    <property type="evidence" value="ECO:0007669"/>
    <property type="project" value="UniProtKB-UniPathway"/>
</dbReference>
<evidence type="ECO:0000256" key="7">
    <source>
        <dbReference type="RuleBase" id="RU365095"/>
    </source>
</evidence>
<evidence type="ECO:0000256" key="5">
    <source>
        <dbReference type="ARBA" id="ARBA00013198"/>
    </source>
</evidence>
<name>A0A059DX42_9PROT</name>
<dbReference type="InterPro" id="IPR006148">
    <property type="entry name" value="Glc/Gal-6P_isomerase"/>
</dbReference>
<comment type="pathway">
    <text evidence="3 7">Carbohydrate degradation; pentose phosphate pathway; D-ribulose 5-phosphate from D-glucose 6-phosphate (oxidative stage): step 2/3.</text>
</comment>
<dbReference type="Pfam" id="PF01182">
    <property type="entry name" value="Glucosamine_iso"/>
    <property type="match status" value="1"/>
</dbReference>
<dbReference type="NCBIfam" id="TIGR01198">
    <property type="entry name" value="pgl"/>
    <property type="match status" value="1"/>
</dbReference>
<comment type="catalytic activity">
    <reaction evidence="1 7">
        <text>6-phospho-D-glucono-1,5-lactone + H2O = 6-phospho-D-gluconate + H(+)</text>
        <dbReference type="Rhea" id="RHEA:12556"/>
        <dbReference type="ChEBI" id="CHEBI:15377"/>
        <dbReference type="ChEBI" id="CHEBI:15378"/>
        <dbReference type="ChEBI" id="CHEBI:57955"/>
        <dbReference type="ChEBI" id="CHEBI:58759"/>
        <dbReference type="EC" id="3.1.1.31"/>
    </reaction>
</comment>
<organism evidence="10 11">
    <name type="scientific">Hyphomonas atlantica</name>
    <dbReference type="NCBI Taxonomy" id="1280948"/>
    <lineage>
        <taxon>Bacteria</taxon>
        <taxon>Pseudomonadati</taxon>
        <taxon>Pseudomonadota</taxon>
        <taxon>Alphaproteobacteria</taxon>
        <taxon>Hyphomonadales</taxon>
        <taxon>Hyphomonadaceae</taxon>
        <taxon>Hyphomonas</taxon>
    </lineage>
</organism>
<dbReference type="PANTHER" id="PTHR11054:SF0">
    <property type="entry name" value="6-PHOSPHOGLUCONOLACTONASE"/>
    <property type="match status" value="1"/>
</dbReference>
<dbReference type="GeneID" id="92501039"/>
<dbReference type="UniPathway" id="UPA00115">
    <property type="reaction ID" value="UER00409"/>
</dbReference>
<dbReference type="STRING" id="1280948.HY36_10625"/>